<proteinExistence type="predicted"/>
<protein>
    <submittedName>
        <fullName evidence="3">ABC transporter substrate-binding protein</fullName>
    </submittedName>
</protein>
<feature type="region of interest" description="Disordered" evidence="1">
    <location>
        <begin position="27"/>
        <end position="47"/>
    </location>
</feature>
<dbReference type="InterPro" id="IPR006059">
    <property type="entry name" value="SBP"/>
</dbReference>
<reference evidence="3 4" key="2">
    <citation type="journal article" date="2016" name="Genome Announc.">
        <title>Genome Sequence of a Gram-Positive Diazotroph, Paenibacillus durus Type Strain ATCC 35681.</title>
        <authorList>
            <person name="Halim M.A."/>
            <person name="Rahman A.Y."/>
            <person name="Sim K.S."/>
            <person name="Yam H.C."/>
            <person name="Rahim A.A."/>
            <person name="Ghazali A.H."/>
            <person name="Najimudin N."/>
        </authorList>
    </citation>
    <scope>NUCLEOTIDE SEQUENCE [LARGE SCALE GENOMIC DNA]</scope>
    <source>
        <strain evidence="3 4">ATCC 35681</strain>
    </source>
</reference>
<dbReference type="InterPro" id="IPR050490">
    <property type="entry name" value="Bact_solute-bd_prot1"/>
</dbReference>
<feature type="chain" id="PRO_5038987917" evidence="2">
    <location>
        <begin position="25"/>
        <end position="540"/>
    </location>
</feature>
<keyword evidence="2" id="KW-0732">Signal</keyword>
<dbReference type="AlphaFoldDB" id="A0A0F7F7K4"/>
<dbReference type="PATRIC" id="fig|1333534.5.peg.1021"/>
<name>A0A0F7F7K4_PAEDU</name>
<organism evidence="3 4">
    <name type="scientific">Paenibacillus durus ATCC 35681</name>
    <dbReference type="NCBI Taxonomy" id="1333534"/>
    <lineage>
        <taxon>Bacteria</taxon>
        <taxon>Bacillati</taxon>
        <taxon>Bacillota</taxon>
        <taxon>Bacilli</taxon>
        <taxon>Bacillales</taxon>
        <taxon>Paenibacillaceae</taxon>
        <taxon>Paenibacillus</taxon>
    </lineage>
</organism>
<dbReference type="OrthoDB" id="9787283at2"/>
<feature type="compositionally biased region" description="Polar residues" evidence="1">
    <location>
        <begin position="32"/>
        <end position="45"/>
    </location>
</feature>
<dbReference type="Pfam" id="PF01547">
    <property type="entry name" value="SBP_bac_1"/>
    <property type="match status" value="1"/>
</dbReference>
<dbReference type="HOGENOM" id="CLU_021021_2_0_9"/>
<dbReference type="Gene3D" id="3.40.190.10">
    <property type="entry name" value="Periplasmic binding protein-like II"/>
    <property type="match status" value="2"/>
</dbReference>
<evidence type="ECO:0000256" key="1">
    <source>
        <dbReference type="SAM" id="MobiDB-lite"/>
    </source>
</evidence>
<feature type="signal peptide" evidence="2">
    <location>
        <begin position="1"/>
        <end position="24"/>
    </location>
</feature>
<reference evidence="3 4" key="1">
    <citation type="submission" date="2015-03" db="EMBL/GenBank/DDBJ databases">
        <authorList>
            <person name="Abdul Halim M."/>
        </authorList>
    </citation>
    <scope>NUCLEOTIDE SEQUENCE [LARGE SCALE GENOMIC DNA]</scope>
    <source>
        <strain evidence="3 4">ATCC 35681</strain>
    </source>
</reference>
<dbReference type="Proteomes" id="UP000034189">
    <property type="component" value="Chromosome"/>
</dbReference>
<dbReference type="EMBL" id="CP011114">
    <property type="protein sequence ID" value="AKG33957.1"/>
    <property type="molecule type" value="Genomic_DNA"/>
</dbReference>
<dbReference type="PROSITE" id="PS51257">
    <property type="entry name" value="PROKAR_LIPOPROTEIN"/>
    <property type="match status" value="1"/>
</dbReference>
<gene>
    <name evidence="3" type="ORF">VK70_04665</name>
</gene>
<dbReference type="SUPFAM" id="SSF53850">
    <property type="entry name" value="Periplasmic binding protein-like II"/>
    <property type="match status" value="1"/>
</dbReference>
<evidence type="ECO:0000313" key="4">
    <source>
        <dbReference type="Proteomes" id="UP000034189"/>
    </source>
</evidence>
<evidence type="ECO:0000256" key="2">
    <source>
        <dbReference type="SAM" id="SignalP"/>
    </source>
</evidence>
<evidence type="ECO:0000313" key="3">
    <source>
        <dbReference type="EMBL" id="AKG33957.1"/>
    </source>
</evidence>
<dbReference type="PANTHER" id="PTHR43649">
    <property type="entry name" value="ARABINOSE-BINDING PROTEIN-RELATED"/>
    <property type="match status" value="1"/>
</dbReference>
<accession>A0A0F7F7K4</accession>
<sequence>MRNSIRSVPLLLTLSILLFLSACSQRNERSDSNPSTSNPTETGASSGAAIYPIRTDKTLSYWLQSPTTLKPSVQDVPFYQTWQKRTGVKIQFAEVSSAQAKESFSTLLSSGNLPDIIEYNWLNAPGGPEKVLNDGYILRLNDLIDQYAPNLKKYLKDHPELDKMVKTDNGDYYAFPFLKEGGMTQQWAGPVLRKDWLAELKLDVPATIDEWHTVLTAFKEKKGSAAPLSLGSQTNPLQGFLDGAFIGAFGVIRDFYVDDAGQVQYGPLQPGYKQFLTTISQWYKEGLLDRNFTQTDRKALDANMTSSGSGATVSSGASIDRWEKALAGQDPNAKFVFAPYPVLKKGDTPKFGQLAWPYGAEASAAISAKSKNPELAVQVLDYAYGEEGYRFFNYGTEGETYTLENGKPKLTNLITNNPDKLSYVEALALYTHTVNPGPYVESRELIDNLAVTNEDHNYDIWKTDNLKHVLPPVTITAENSSEYARIMSDVNTLVDETTLKIILGVEPINAYEDFVKELESLHIKRAIEIQQAAYDRFQQR</sequence>
<dbReference type="RefSeq" id="WP_025698001.1">
    <property type="nucleotide sequence ID" value="NZ_ASQQ01000555.1"/>
</dbReference>
<dbReference type="PANTHER" id="PTHR43649:SF12">
    <property type="entry name" value="DIACETYLCHITOBIOSE BINDING PROTEIN DASA"/>
    <property type="match status" value="1"/>
</dbReference>